<dbReference type="Proteomes" id="UP001595616">
    <property type="component" value="Unassembled WGS sequence"/>
</dbReference>
<feature type="domain" description="Prokaryotic glutathione synthetase ATP-binding" evidence="1">
    <location>
        <begin position="106"/>
        <end position="245"/>
    </location>
</feature>
<proteinExistence type="predicted"/>
<organism evidence="2 3">
    <name type="scientific">Lacihabitans lacunae</name>
    <dbReference type="NCBI Taxonomy" id="1028214"/>
    <lineage>
        <taxon>Bacteria</taxon>
        <taxon>Pseudomonadati</taxon>
        <taxon>Bacteroidota</taxon>
        <taxon>Cytophagia</taxon>
        <taxon>Cytophagales</taxon>
        <taxon>Leadbetterellaceae</taxon>
        <taxon>Lacihabitans</taxon>
    </lineage>
</organism>
<dbReference type="SUPFAM" id="SSF56059">
    <property type="entry name" value="Glutathione synthetase ATP-binding domain-like"/>
    <property type="match status" value="1"/>
</dbReference>
<protein>
    <submittedName>
        <fullName evidence="2">RimK family alpha-L-glutamate ligase</fullName>
    </submittedName>
</protein>
<dbReference type="GO" id="GO:0016874">
    <property type="term" value="F:ligase activity"/>
    <property type="evidence" value="ECO:0007669"/>
    <property type="project" value="UniProtKB-KW"/>
</dbReference>
<dbReference type="PANTHER" id="PTHR39217:SF1">
    <property type="entry name" value="GLUTATHIONE SYNTHETASE"/>
    <property type="match status" value="1"/>
</dbReference>
<dbReference type="Gene3D" id="3.40.50.20">
    <property type="match status" value="1"/>
</dbReference>
<dbReference type="InterPro" id="IPR004218">
    <property type="entry name" value="GSHS_ATP-bd"/>
</dbReference>
<comment type="caution">
    <text evidence="2">The sequence shown here is derived from an EMBL/GenBank/DDBJ whole genome shotgun (WGS) entry which is preliminary data.</text>
</comment>
<dbReference type="Pfam" id="PF02955">
    <property type="entry name" value="GSH-S_ATP"/>
    <property type="match status" value="1"/>
</dbReference>
<dbReference type="RefSeq" id="WP_379839148.1">
    <property type="nucleotide sequence ID" value="NZ_JBHRYQ010000001.1"/>
</dbReference>
<evidence type="ECO:0000313" key="3">
    <source>
        <dbReference type="Proteomes" id="UP001595616"/>
    </source>
</evidence>
<dbReference type="InterPro" id="IPR053191">
    <property type="entry name" value="DcsG_Biosynth_Enzyme"/>
</dbReference>
<accession>A0ABV7YY89</accession>
<dbReference type="EMBL" id="JBHRYQ010000001">
    <property type="protein sequence ID" value="MFC3812283.1"/>
    <property type="molecule type" value="Genomic_DNA"/>
</dbReference>
<dbReference type="Gene3D" id="3.30.1490.20">
    <property type="entry name" value="ATP-grasp fold, A domain"/>
    <property type="match status" value="1"/>
</dbReference>
<name>A0ABV7YY89_9BACT</name>
<gene>
    <name evidence="2" type="ORF">ACFOOI_16595</name>
</gene>
<evidence type="ECO:0000313" key="2">
    <source>
        <dbReference type="EMBL" id="MFC3812283.1"/>
    </source>
</evidence>
<dbReference type="PANTHER" id="PTHR39217">
    <property type="match status" value="1"/>
</dbReference>
<reference evidence="3" key="1">
    <citation type="journal article" date="2019" name="Int. J. Syst. Evol. Microbiol.">
        <title>The Global Catalogue of Microorganisms (GCM) 10K type strain sequencing project: providing services to taxonomists for standard genome sequencing and annotation.</title>
        <authorList>
            <consortium name="The Broad Institute Genomics Platform"/>
            <consortium name="The Broad Institute Genome Sequencing Center for Infectious Disease"/>
            <person name="Wu L."/>
            <person name="Ma J."/>
        </authorList>
    </citation>
    <scope>NUCLEOTIDE SEQUENCE [LARGE SCALE GENOMIC DNA]</scope>
    <source>
        <strain evidence="3">CECT 7956</strain>
    </source>
</reference>
<dbReference type="InterPro" id="IPR013815">
    <property type="entry name" value="ATP_grasp_subdomain_1"/>
</dbReference>
<keyword evidence="3" id="KW-1185">Reference proteome</keyword>
<keyword evidence="2" id="KW-0436">Ligase</keyword>
<evidence type="ECO:0000259" key="1">
    <source>
        <dbReference type="Pfam" id="PF02955"/>
    </source>
</evidence>
<sequence>MQKIGLVTCEKHPNGIPAEINLPNEFKEKGINAEFVVWSDASIDWKSYDNLIIRSTWDYYTREAEFRAWLKKIIELGVPLFNPPVVIFDNMHKFYLREFANAGIKIIPTIFSDEKDVIEKIEAKLWNKIVIKPAVSAGSYLTEVFEFRPENHLSILNKIKTGDWLIQPFLNEIEEGEISMIFFNKKFSHSIIKKPAEGDFRIQRQFGGLYQAYFPNEELLKIAANIVNHVTEPLLYARVDGLVINNEFHLMELEMIEPDLYFEFSEEYLNRYIEAYLEILK</sequence>
<dbReference type="Gene3D" id="3.30.470.20">
    <property type="entry name" value="ATP-grasp fold, B domain"/>
    <property type="match status" value="1"/>
</dbReference>